<name>A0A2I0HQP2_PUNGR</name>
<organism evidence="1 2">
    <name type="scientific">Punica granatum</name>
    <name type="common">Pomegranate</name>
    <dbReference type="NCBI Taxonomy" id="22663"/>
    <lineage>
        <taxon>Eukaryota</taxon>
        <taxon>Viridiplantae</taxon>
        <taxon>Streptophyta</taxon>
        <taxon>Embryophyta</taxon>
        <taxon>Tracheophyta</taxon>
        <taxon>Spermatophyta</taxon>
        <taxon>Magnoliopsida</taxon>
        <taxon>eudicotyledons</taxon>
        <taxon>Gunneridae</taxon>
        <taxon>Pentapetalae</taxon>
        <taxon>rosids</taxon>
        <taxon>malvids</taxon>
        <taxon>Myrtales</taxon>
        <taxon>Lythraceae</taxon>
        <taxon>Punica</taxon>
    </lineage>
</organism>
<dbReference type="Proteomes" id="UP000233551">
    <property type="component" value="Unassembled WGS sequence"/>
</dbReference>
<keyword evidence="2" id="KW-1185">Reference proteome</keyword>
<protein>
    <recommendedName>
        <fullName evidence="3">Retrotransposon gag domain-containing protein</fullName>
    </recommendedName>
</protein>
<sequence>MEIAMIRANVEEDQEATMARFISGFNREIANIMELHHYVELEELVHMAMKVERQLKKGGRSSSRKHCECGKQADGGEAWFEHSKASKAI</sequence>
<dbReference type="EMBL" id="PGOL01006158">
    <property type="protein sequence ID" value="PKI34034.1"/>
    <property type="molecule type" value="Genomic_DNA"/>
</dbReference>
<proteinExistence type="predicted"/>
<dbReference type="PANTHER" id="PTHR35046">
    <property type="entry name" value="ZINC KNUCKLE (CCHC-TYPE) FAMILY PROTEIN"/>
    <property type="match status" value="1"/>
</dbReference>
<accession>A0A2I0HQP2</accession>
<evidence type="ECO:0008006" key="3">
    <source>
        <dbReference type="Google" id="ProtNLM"/>
    </source>
</evidence>
<dbReference type="PANTHER" id="PTHR35046:SF9">
    <property type="entry name" value="RNA-DIRECTED DNA POLYMERASE"/>
    <property type="match status" value="1"/>
</dbReference>
<reference evidence="1 2" key="1">
    <citation type="submission" date="2017-11" db="EMBL/GenBank/DDBJ databases">
        <title>De-novo sequencing of pomegranate (Punica granatum L.) genome.</title>
        <authorList>
            <person name="Akparov Z."/>
            <person name="Amiraslanov A."/>
            <person name="Hajiyeva S."/>
            <person name="Abbasov M."/>
            <person name="Kaur K."/>
            <person name="Hamwieh A."/>
            <person name="Solovyev V."/>
            <person name="Salamov A."/>
            <person name="Braich B."/>
            <person name="Kosarev P."/>
            <person name="Mahmoud A."/>
            <person name="Hajiyev E."/>
            <person name="Babayeva S."/>
            <person name="Izzatullayeva V."/>
            <person name="Mammadov A."/>
            <person name="Mammadov A."/>
            <person name="Sharifova S."/>
            <person name="Ojaghi J."/>
            <person name="Eynullazada K."/>
            <person name="Bayramov B."/>
            <person name="Abdulazimova A."/>
            <person name="Shahmuradov I."/>
        </authorList>
    </citation>
    <scope>NUCLEOTIDE SEQUENCE [LARGE SCALE GENOMIC DNA]</scope>
    <source>
        <strain evidence="2">cv. AG2017</strain>
        <tissue evidence="1">Leaf</tissue>
    </source>
</reference>
<gene>
    <name evidence="1" type="ORF">CRG98_045575</name>
</gene>
<comment type="caution">
    <text evidence="1">The sequence shown here is derived from an EMBL/GenBank/DDBJ whole genome shotgun (WGS) entry which is preliminary data.</text>
</comment>
<dbReference type="AlphaFoldDB" id="A0A2I0HQP2"/>
<evidence type="ECO:0000313" key="2">
    <source>
        <dbReference type="Proteomes" id="UP000233551"/>
    </source>
</evidence>
<evidence type="ECO:0000313" key="1">
    <source>
        <dbReference type="EMBL" id="PKI34034.1"/>
    </source>
</evidence>